<keyword evidence="1" id="KW-1133">Transmembrane helix</keyword>
<keyword evidence="1" id="KW-0472">Membrane</keyword>
<accession>A0A1N7KA56</accession>
<gene>
    <name evidence="2" type="ORF">SAMN05421639_10931</name>
</gene>
<dbReference type="EMBL" id="FTNY01000009">
    <property type="protein sequence ID" value="SIS58477.1"/>
    <property type="molecule type" value="Genomic_DNA"/>
</dbReference>
<name>A0A1N7KA56_9FLAO</name>
<dbReference type="AlphaFoldDB" id="A0A1N7KA56"/>
<organism evidence="2 3">
    <name type="scientific">Chryseobacterium shigense</name>
    <dbReference type="NCBI Taxonomy" id="297244"/>
    <lineage>
        <taxon>Bacteria</taxon>
        <taxon>Pseudomonadati</taxon>
        <taxon>Bacteroidota</taxon>
        <taxon>Flavobacteriia</taxon>
        <taxon>Flavobacteriales</taxon>
        <taxon>Weeksellaceae</taxon>
        <taxon>Chryseobacterium group</taxon>
        <taxon>Chryseobacterium</taxon>
    </lineage>
</organism>
<dbReference type="InterPro" id="IPR021109">
    <property type="entry name" value="Peptidase_aspartic_dom_sf"/>
</dbReference>
<dbReference type="Gene3D" id="2.40.70.10">
    <property type="entry name" value="Acid Proteases"/>
    <property type="match status" value="1"/>
</dbReference>
<sequence length="329" mass="37378">MFFQENQIIMLNLAENFDMKIFKKLMGSAAIFIALSLIGGYLYFDQKFTPPENNLNVAGIAENTTLGWDHTEENSHAAVLLPVKIKGIDNVFFMQLDSGSPTTMFYKKSLESIRTKFHDKIRINEKLNTMSAQFSLGNMTVTSDFKLLNYGNRVDFKNTVANNIIGTIGTDLFEKRIVILDFKNERCSFVENTDEKGFETFEFKKRKIMFPGTIASEKLKLLYDSGTSGYELLTNREEWQKYRRPDGSIKKEKGNSWGNVLTVNSATADQTVTIGNSKLQLSEVTYVEGTSKMQNLLMKTSGMQGMIGNKLFLNHTLIVDCKNKKFKVK</sequence>
<keyword evidence="1" id="KW-0812">Transmembrane</keyword>
<feature type="transmembrane region" description="Helical" evidence="1">
    <location>
        <begin position="21"/>
        <end position="44"/>
    </location>
</feature>
<dbReference type="Proteomes" id="UP000186373">
    <property type="component" value="Unassembled WGS sequence"/>
</dbReference>
<protein>
    <recommendedName>
        <fullName evidence="4">Aspartyl protease</fullName>
    </recommendedName>
</protein>
<evidence type="ECO:0000313" key="3">
    <source>
        <dbReference type="Proteomes" id="UP000186373"/>
    </source>
</evidence>
<evidence type="ECO:0000313" key="2">
    <source>
        <dbReference type="EMBL" id="SIS58477.1"/>
    </source>
</evidence>
<keyword evidence="3" id="KW-1185">Reference proteome</keyword>
<evidence type="ECO:0000256" key="1">
    <source>
        <dbReference type="SAM" id="Phobius"/>
    </source>
</evidence>
<evidence type="ECO:0008006" key="4">
    <source>
        <dbReference type="Google" id="ProtNLM"/>
    </source>
</evidence>
<reference evidence="3" key="1">
    <citation type="submission" date="2017-01" db="EMBL/GenBank/DDBJ databases">
        <authorList>
            <person name="Varghese N."/>
            <person name="Submissions S."/>
        </authorList>
    </citation>
    <scope>NUCLEOTIDE SEQUENCE [LARGE SCALE GENOMIC DNA]</scope>
    <source>
        <strain evidence="3">DSM 17126</strain>
    </source>
</reference>
<proteinExistence type="predicted"/>